<dbReference type="InterPro" id="IPR012677">
    <property type="entry name" value="Nucleotide-bd_a/b_plait_sf"/>
</dbReference>
<dbReference type="InterPro" id="IPR000504">
    <property type="entry name" value="RRM_dom"/>
</dbReference>
<dbReference type="PANTHER" id="PTHR48033:SF10">
    <property type="entry name" value="RNA-BINDING PROTEIN SQUID"/>
    <property type="match status" value="1"/>
</dbReference>
<evidence type="ECO:0000259" key="5">
    <source>
        <dbReference type="PROSITE" id="PS50102"/>
    </source>
</evidence>
<keyword evidence="7" id="KW-1185">Reference proteome</keyword>
<feature type="region of interest" description="Disordered" evidence="4">
    <location>
        <begin position="113"/>
        <end position="137"/>
    </location>
</feature>
<evidence type="ECO:0000256" key="2">
    <source>
        <dbReference type="ARBA" id="ARBA00023242"/>
    </source>
</evidence>
<keyword evidence="3" id="KW-0694">RNA-binding</keyword>
<feature type="domain" description="RRM" evidence="5">
    <location>
        <begin position="55"/>
        <end position="137"/>
    </location>
</feature>
<dbReference type="Proteomes" id="UP000019763">
    <property type="component" value="Unassembled WGS sequence"/>
</dbReference>
<name>A0A023B393_GRENI</name>
<dbReference type="InterPro" id="IPR035979">
    <property type="entry name" value="RBD_domain_sf"/>
</dbReference>
<dbReference type="GO" id="GO:0005654">
    <property type="term" value="C:nucleoplasm"/>
    <property type="evidence" value="ECO:0007669"/>
    <property type="project" value="TreeGrafter"/>
</dbReference>
<comment type="subcellular location">
    <subcellularLocation>
        <location evidence="1">Nucleus</location>
    </subcellularLocation>
</comment>
<dbReference type="SUPFAM" id="SSF54928">
    <property type="entry name" value="RNA-binding domain, RBD"/>
    <property type="match status" value="1"/>
</dbReference>
<evidence type="ECO:0000256" key="3">
    <source>
        <dbReference type="PROSITE-ProRule" id="PRU00176"/>
    </source>
</evidence>
<reference evidence="6" key="1">
    <citation type="submission" date="2013-12" db="EMBL/GenBank/DDBJ databases">
        <authorList>
            <person name="Omoto C.K."/>
            <person name="Sibley D."/>
            <person name="Venepally P."/>
            <person name="Hadjithomas M."/>
            <person name="Karamycheva S."/>
            <person name="Brunk B."/>
            <person name="Roos D."/>
            <person name="Caler E."/>
            <person name="Lorenzi H."/>
        </authorList>
    </citation>
    <scope>NUCLEOTIDE SEQUENCE</scope>
</reference>
<dbReference type="Pfam" id="PF00076">
    <property type="entry name" value="RRM_1"/>
    <property type="match status" value="1"/>
</dbReference>
<gene>
    <name evidence="6" type="ORF">GNI_114050</name>
</gene>
<dbReference type="GO" id="GO:0003723">
    <property type="term" value="F:RNA binding"/>
    <property type="evidence" value="ECO:0007669"/>
    <property type="project" value="UniProtKB-UniRule"/>
</dbReference>
<dbReference type="Gene3D" id="3.30.70.330">
    <property type="match status" value="1"/>
</dbReference>
<dbReference type="OrthoDB" id="1875751at2759"/>
<evidence type="ECO:0000313" key="6">
    <source>
        <dbReference type="EMBL" id="EZG55362.1"/>
    </source>
</evidence>
<dbReference type="PROSITE" id="PS50102">
    <property type="entry name" value="RRM"/>
    <property type="match status" value="1"/>
</dbReference>
<comment type="caution">
    <text evidence="6">The sequence shown here is derived from an EMBL/GenBank/DDBJ whole genome shotgun (WGS) entry which is preliminary data.</text>
</comment>
<dbReference type="RefSeq" id="XP_011131609.1">
    <property type="nucleotide sequence ID" value="XM_011133307.1"/>
</dbReference>
<evidence type="ECO:0000256" key="1">
    <source>
        <dbReference type="ARBA" id="ARBA00004123"/>
    </source>
</evidence>
<evidence type="ECO:0000313" key="7">
    <source>
        <dbReference type="Proteomes" id="UP000019763"/>
    </source>
</evidence>
<dbReference type="VEuPathDB" id="CryptoDB:GNI_114050"/>
<dbReference type="AlphaFoldDB" id="A0A023B393"/>
<keyword evidence="2" id="KW-0539">Nucleus</keyword>
<dbReference type="GO" id="GO:0010468">
    <property type="term" value="P:regulation of gene expression"/>
    <property type="evidence" value="ECO:0007669"/>
    <property type="project" value="TreeGrafter"/>
</dbReference>
<sequence>MKSDTTEATTATVGNAWTTIPAATALEDQHFNPAKCEVRRAVPRDDVRCETSLRSKVFVSGLREDTREATLKHYFGKFGLVQDVCIKLNRSTQRSRGFGFVLFRDAQSAEASLGSHPELGPQVSSGFTGPPTYQSRI</sequence>
<dbReference type="eggNOG" id="KOG0118">
    <property type="taxonomic scope" value="Eukaryota"/>
</dbReference>
<dbReference type="GO" id="GO:0000785">
    <property type="term" value="C:chromatin"/>
    <property type="evidence" value="ECO:0007669"/>
    <property type="project" value="TreeGrafter"/>
</dbReference>
<accession>A0A023B393</accession>
<protein>
    <submittedName>
        <fullName evidence="6">RNA recognition motif protein</fullName>
    </submittedName>
</protein>
<dbReference type="GeneID" id="22914030"/>
<dbReference type="EMBL" id="AFNH02000851">
    <property type="protein sequence ID" value="EZG55362.1"/>
    <property type="molecule type" value="Genomic_DNA"/>
</dbReference>
<dbReference type="PANTHER" id="PTHR48033">
    <property type="entry name" value="RNA-BINDING (RRM/RBD/RNP MOTIFS) FAMILY PROTEIN"/>
    <property type="match status" value="1"/>
</dbReference>
<feature type="compositionally biased region" description="Polar residues" evidence="4">
    <location>
        <begin position="122"/>
        <end position="137"/>
    </location>
</feature>
<dbReference type="SMART" id="SM00360">
    <property type="entry name" value="RRM"/>
    <property type="match status" value="1"/>
</dbReference>
<organism evidence="6 7">
    <name type="scientific">Gregarina niphandrodes</name>
    <name type="common">Septate eugregarine</name>
    <dbReference type="NCBI Taxonomy" id="110365"/>
    <lineage>
        <taxon>Eukaryota</taxon>
        <taxon>Sar</taxon>
        <taxon>Alveolata</taxon>
        <taxon>Apicomplexa</taxon>
        <taxon>Conoidasida</taxon>
        <taxon>Gregarinasina</taxon>
        <taxon>Eugregarinorida</taxon>
        <taxon>Gregarinidae</taxon>
        <taxon>Gregarina</taxon>
    </lineage>
</organism>
<evidence type="ECO:0000256" key="4">
    <source>
        <dbReference type="SAM" id="MobiDB-lite"/>
    </source>
</evidence>
<proteinExistence type="predicted"/>